<dbReference type="AlphaFoldDB" id="A0A319CYA3"/>
<name>A0A319CYA3_9EURO</name>
<reference evidence="1 2" key="1">
    <citation type="submission" date="2018-02" db="EMBL/GenBank/DDBJ databases">
        <title>The genomes of Aspergillus section Nigri reveals drivers in fungal speciation.</title>
        <authorList>
            <consortium name="DOE Joint Genome Institute"/>
            <person name="Vesth T.C."/>
            <person name="Nybo J."/>
            <person name="Theobald S."/>
            <person name="Brandl J."/>
            <person name="Frisvad J.C."/>
            <person name="Nielsen K.F."/>
            <person name="Lyhne E.K."/>
            <person name="Kogle M.E."/>
            <person name="Kuo A."/>
            <person name="Riley R."/>
            <person name="Clum A."/>
            <person name="Nolan M."/>
            <person name="Lipzen A."/>
            <person name="Salamov A."/>
            <person name="Henrissat B."/>
            <person name="Wiebenga A."/>
            <person name="De vries R.P."/>
            <person name="Grigoriev I.V."/>
            <person name="Mortensen U.H."/>
            <person name="Andersen M.R."/>
            <person name="Baker S.E."/>
        </authorList>
    </citation>
    <scope>NUCLEOTIDE SEQUENCE [LARGE SCALE GENOMIC DNA]</scope>
    <source>
        <strain evidence="1 2">CBS 707.79</strain>
    </source>
</reference>
<dbReference type="OrthoDB" id="4898680at2759"/>
<sequence>DRQGMMLTAFHGCMQARALCDQVEQTNDLTLWLLSSVITLATWCFGDDLSRAWRLMGDLASGIAALGFHNGIQGGDTAPPYLVELRKRVVTALAYERDKELAAFVGRPPHLSRRHYAVDLPLDLPDSIVTGPVEQLEAARAKLDDNGWSGDVMVNPVSRLRVIVFLSMVREEVLVLSLGPRMPNTAQQAR</sequence>
<proteinExistence type="predicted"/>
<evidence type="ECO:0000313" key="2">
    <source>
        <dbReference type="Proteomes" id="UP000247810"/>
    </source>
</evidence>
<dbReference type="Proteomes" id="UP000247810">
    <property type="component" value="Unassembled WGS sequence"/>
</dbReference>
<keyword evidence="2" id="KW-1185">Reference proteome</keyword>
<protein>
    <recommendedName>
        <fullName evidence="3">Transcription factor domain-containing protein</fullName>
    </recommendedName>
</protein>
<evidence type="ECO:0000313" key="1">
    <source>
        <dbReference type="EMBL" id="PYH90285.1"/>
    </source>
</evidence>
<feature type="non-terminal residue" evidence="1">
    <location>
        <position position="1"/>
    </location>
</feature>
<dbReference type="STRING" id="1448320.A0A319CYA3"/>
<organism evidence="1 2">
    <name type="scientific">Aspergillus ellipticus CBS 707.79</name>
    <dbReference type="NCBI Taxonomy" id="1448320"/>
    <lineage>
        <taxon>Eukaryota</taxon>
        <taxon>Fungi</taxon>
        <taxon>Dikarya</taxon>
        <taxon>Ascomycota</taxon>
        <taxon>Pezizomycotina</taxon>
        <taxon>Eurotiomycetes</taxon>
        <taxon>Eurotiomycetidae</taxon>
        <taxon>Eurotiales</taxon>
        <taxon>Aspergillaceae</taxon>
        <taxon>Aspergillus</taxon>
        <taxon>Aspergillus subgen. Circumdati</taxon>
    </lineage>
</organism>
<evidence type="ECO:0008006" key="3">
    <source>
        <dbReference type="Google" id="ProtNLM"/>
    </source>
</evidence>
<dbReference type="CDD" id="cd12148">
    <property type="entry name" value="fungal_TF_MHR"/>
    <property type="match status" value="1"/>
</dbReference>
<dbReference type="EMBL" id="KZ825989">
    <property type="protein sequence ID" value="PYH90285.1"/>
    <property type="molecule type" value="Genomic_DNA"/>
</dbReference>
<gene>
    <name evidence="1" type="ORF">BO71DRAFT_334810</name>
</gene>
<dbReference type="VEuPathDB" id="FungiDB:BO71DRAFT_334810"/>
<accession>A0A319CYA3</accession>